<organism evidence="1 2">
    <name type="scientific">Tateyamaria omphalii</name>
    <dbReference type="NCBI Taxonomy" id="299262"/>
    <lineage>
        <taxon>Bacteria</taxon>
        <taxon>Pseudomonadati</taxon>
        <taxon>Pseudomonadota</taxon>
        <taxon>Alphaproteobacteria</taxon>
        <taxon>Rhodobacterales</taxon>
        <taxon>Roseobacteraceae</taxon>
        <taxon>Tateyamaria</taxon>
    </lineage>
</organism>
<dbReference type="Proteomes" id="UP000186336">
    <property type="component" value="Chromosome"/>
</dbReference>
<keyword evidence="2" id="KW-1185">Reference proteome</keyword>
<evidence type="ECO:0000313" key="2">
    <source>
        <dbReference type="Proteomes" id="UP000186336"/>
    </source>
</evidence>
<reference evidence="1 2" key="1">
    <citation type="submission" date="2017-01" db="EMBL/GenBank/DDBJ databases">
        <title>Complete genome of Tateyamaria omphalii DOK1-4 isolated from seawater in Dokdo.</title>
        <authorList>
            <person name="Kim J.H."/>
            <person name="Chi W.-J."/>
        </authorList>
    </citation>
    <scope>NUCLEOTIDE SEQUENCE [LARGE SCALE GENOMIC DNA]</scope>
    <source>
        <strain evidence="1 2">DOK1-4</strain>
    </source>
</reference>
<dbReference type="AlphaFoldDB" id="A0A1P8MZ83"/>
<name>A0A1P8MZ83_9RHOB</name>
<dbReference type="KEGG" id="tom:BWR18_17595"/>
<evidence type="ECO:0000313" key="1">
    <source>
        <dbReference type="EMBL" id="APX13292.1"/>
    </source>
</evidence>
<proteinExistence type="predicted"/>
<protein>
    <submittedName>
        <fullName evidence="1">Uncharacterized protein</fullName>
    </submittedName>
</protein>
<gene>
    <name evidence="1" type="ORF">BWR18_17595</name>
</gene>
<dbReference type="EMBL" id="CP019312">
    <property type="protein sequence ID" value="APX13292.1"/>
    <property type="molecule type" value="Genomic_DNA"/>
</dbReference>
<accession>A0A1P8MZ83</accession>
<sequence length="64" mass="7425">MNWSLYTTHRKSWPKGSAKQQQRVCSALIEVVPRFLNDKRAHKSTCGYSILHCRKIIRPNGKAQ</sequence>